<gene>
    <name evidence="1" type="ordered locus">Francci3_3222</name>
</gene>
<evidence type="ECO:0000313" key="1">
    <source>
        <dbReference type="EMBL" id="ABD12579.1"/>
    </source>
</evidence>
<dbReference type="RefSeq" id="WP_011437607.1">
    <property type="nucleotide sequence ID" value="NZ_JENI01000131.1"/>
</dbReference>
<proteinExistence type="predicted"/>
<protein>
    <submittedName>
        <fullName evidence="1">Transposase</fullName>
    </submittedName>
</protein>
<dbReference type="AlphaFoldDB" id="Q2J813"/>
<accession>Q2J813</accession>
<dbReference type="Proteomes" id="UP000001937">
    <property type="component" value="Chromosome"/>
</dbReference>
<dbReference type="HOGENOM" id="CLU_2507876_0_0_11"/>
<dbReference type="EMBL" id="CP000249">
    <property type="protein sequence ID" value="ABD12579.1"/>
    <property type="molecule type" value="Genomic_DNA"/>
</dbReference>
<reference evidence="1 2" key="1">
    <citation type="journal article" date="2007" name="Genome Res.">
        <title>Genome characteristics of facultatively symbiotic Frankia sp. strains reflect host range and host plant biogeography.</title>
        <authorList>
            <person name="Normand P."/>
            <person name="Lapierre P."/>
            <person name="Tisa L.S."/>
            <person name="Gogarten J.P."/>
            <person name="Alloisio N."/>
            <person name="Bagnarol E."/>
            <person name="Bassi C.A."/>
            <person name="Berry A.M."/>
            <person name="Bickhart D.M."/>
            <person name="Choisne N."/>
            <person name="Couloux A."/>
            <person name="Cournoyer B."/>
            <person name="Cruveiller S."/>
            <person name="Daubin V."/>
            <person name="Demange N."/>
            <person name="Francino M.P."/>
            <person name="Goltsman E."/>
            <person name="Huang Y."/>
            <person name="Kopp O.R."/>
            <person name="Labarre L."/>
            <person name="Lapidus A."/>
            <person name="Lavire C."/>
            <person name="Marechal J."/>
            <person name="Martinez M."/>
            <person name="Mastronunzio J.E."/>
            <person name="Mullin B.C."/>
            <person name="Niemann J."/>
            <person name="Pujic P."/>
            <person name="Rawnsley T."/>
            <person name="Rouy Z."/>
            <person name="Schenowitz C."/>
            <person name="Sellstedt A."/>
            <person name="Tavares F."/>
            <person name="Tomkins J.P."/>
            <person name="Vallenet D."/>
            <person name="Valverde C."/>
            <person name="Wall L.G."/>
            <person name="Wang Y."/>
            <person name="Medigue C."/>
            <person name="Benson D.R."/>
        </authorList>
    </citation>
    <scope>NUCLEOTIDE SEQUENCE [LARGE SCALE GENOMIC DNA]</scope>
    <source>
        <strain evidence="2">DSM 45818 / CECT 9043 / CcI3</strain>
    </source>
</reference>
<evidence type="ECO:0000313" key="2">
    <source>
        <dbReference type="Proteomes" id="UP000001937"/>
    </source>
</evidence>
<keyword evidence="2" id="KW-1185">Reference proteome</keyword>
<organism evidence="1 2">
    <name type="scientific">Frankia casuarinae (strain DSM 45818 / CECT 9043 / HFP020203 / CcI3)</name>
    <dbReference type="NCBI Taxonomy" id="106370"/>
    <lineage>
        <taxon>Bacteria</taxon>
        <taxon>Bacillati</taxon>
        <taxon>Actinomycetota</taxon>
        <taxon>Actinomycetes</taxon>
        <taxon>Frankiales</taxon>
        <taxon>Frankiaceae</taxon>
        <taxon>Frankia</taxon>
    </lineage>
</organism>
<dbReference type="KEGG" id="fra:Francci3_3222"/>
<dbReference type="eggNOG" id="COG3547">
    <property type="taxonomic scope" value="Bacteria"/>
</dbReference>
<name>Q2J813_FRACC</name>
<sequence length="85" mass="9242">MEAQVARCAGLDVHKDEIVACVRMAEAPGGPVQVQLHTFGATTVELLALRDWLTGLGVTRVGMESTPDYWRVLATGLPHSRGRDR</sequence>
<dbReference type="STRING" id="106370.Francci3_3222"/>